<evidence type="ECO:0000259" key="2">
    <source>
        <dbReference type="PROSITE" id="PS51781"/>
    </source>
</evidence>
<keyword evidence="1" id="KW-0732">Signal</keyword>
<name>A0A6P1YTW5_9HYPH</name>
<sequence length="850" mass="86979">MRFTTSFALASGIVLAGTLAASAWPATTRANSNVRSGPSGASSVLGTLPAGAPVEVVSCRANWCQTQYGYVSSSLLTQVAGVGSYMAAPTYSSQPGVVPSVVPYVAPGVTPQPGITGDAAHPGDDATMSGTRTTVGTANVRNGPGTQYEIIKTLPDATSVEVKGCADSWCQTNEGYISLYVLSRGAVRQVLTPQAQPRLPGTQPQGMVTGYNPALVTGRGYAPGVVGAVAATTATTATVNVRSGPGVGYDVLGTLPAGSPVSVVGCSGAWCQTQYGYVSARYVGQGYQGAASGMLARQPISAAPAATYVPPSYRQPVTAVPVGVPAYSPQPGVVPSVAPYGAPGIAPQPGIAGDAAHPGDDATMSGTRTTVGTANVRNGPGTQYEIIKTLPDATSVEVKGCADSWCQTNEGYISLYVLSRGAVRQVLTPQAQPRLPGTQPQGMVTGYDPALVTGRGYAPGVVGAVAATTATTATVNVRSGPGVGYDVLGTLPAGSPVSVVGCSGAWCQTQYGYVSARYVGQGYQGAASGMLARQPISAAPAAAQVPNYGSVTAGRAYALPSSSFQASLPAQGPAGGRLTQMPAGYAAVTVSNVNVRTGPGTGYDVIGTLPSGSNVDVRSCSGSWCETVYGYVSAPHLSTNGGGATRVTVRPSRVSSGGYSNVASSVPVYADTADYGYAAQNYPLQNYPGQYYPGGTYPVYSGSPILAALAAPVVGVVAAVDTLASGFDGWSGGAPTYGYGYGFNYRWRASWGPGYWGPGLNGRNRPSSWGARPSYWGGRPTYWNMHPGYANNARFGDRKGNTYWSARGGGRLPQRPSYYSSLGPNWQGPFREGPGYRGRPVVWRSPSLSY</sequence>
<feature type="domain" description="SH3b" evidence="2">
    <location>
        <begin position="583"/>
        <end position="658"/>
    </location>
</feature>
<dbReference type="PANTHER" id="PTHR34408:SF1">
    <property type="entry name" value="GLYCOSYL HYDROLASE FAMILY 19 DOMAIN-CONTAINING PROTEIN HI_1415"/>
    <property type="match status" value="1"/>
</dbReference>
<dbReference type="Gene3D" id="2.30.30.40">
    <property type="entry name" value="SH3 Domains"/>
    <property type="match status" value="6"/>
</dbReference>
<evidence type="ECO:0000313" key="4">
    <source>
        <dbReference type="Proteomes" id="UP000464751"/>
    </source>
</evidence>
<keyword evidence="4" id="KW-1185">Reference proteome</keyword>
<feature type="signal peptide" evidence="1">
    <location>
        <begin position="1"/>
        <end position="23"/>
    </location>
</feature>
<dbReference type="AlphaFoldDB" id="A0A6P1YTW5"/>
<dbReference type="InterPro" id="IPR052354">
    <property type="entry name" value="Cell_Wall_Dynamics_Protein"/>
</dbReference>
<dbReference type="KEGG" id="apra:G3A50_18710"/>
<proteinExistence type="predicted"/>
<dbReference type="PANTHER" id="PTHR34408">
    <property type="entry name" value="FAMILY PROTEIN, PUTATIVE-RELATED"/>
    <property type="match status" value="1"/>
</dbReference>
<evidence type="ECO:0000313" key="3">
    <source>
        <dbReference type="EMBL" id="QIB35513.1"/>
    </source>
</evidence>
<dbReference type="Pfam" id="PF08239">
    <property type="entry name" value="SH3_3"/>
    <property type="match status" value="6"/>
</dbReference>
<evidence type="ECO:0000256" key="1">
    <source>
        <dbReference type="SAM" id="SignalP"/>
    </source>
</evidence>
<dbReference type="InterPro" id="IPR003646">
    <property type="entry name" value="SH3-like_bac-type"/>
</dbReference>
<reference evidence="3 4" key="1">
    <citation type="submission" date="2020-02" db="EMBL/GenBank/DDBJ databases">
        <authorList>
            <person name="Li G."/>
        </authorList>
    </citation>
    <scope>NUCLEOTIDE SEQUENCE [LARGE SCALE GENOMIC DNA]</scope>
    <source>
        <strain evidence="3 4">DSM 102029</strain>
    </source>
</reference>
<organism evidence="3 4">
    <name type="scientific">Ancylobacter pratisalsi</name>
    <dbReference type="NCBI Taxonomy" id="1745854"/>
    <lineage>
        <taxon>Bacteria</taxon>
        <taxon>Pseudomonadati</taxon>
        <taxon>Pseudomonadota</taxon>
        <taxon>Alphaproteobacteria</taxon>
        <taxon>Hyphomicrobiales</taxon>
        <taxon>Xanthobacteraceae</taxon>
        <taxon>Ancylobacter</taxon>
    </lineage>
</organism>
<feature type="domain" description="SH3b" evidence="2">
    <location>
        <begin position="227"/>
        <end position="292"/>
    </location>
</feature>
<dbReference type="PROSITE" id="PS51781">
    <property type="entry name" value="SH3B"/>
    <property type="match status" value="3"/>
</dbReference>
<feature type="chain" id="PRO_5026830910" evidence="1">
    <location>
        <begin position="24"/>
        <end position="850"/>
    </location>
</feature>
<protein>
    <submittedName>
        <fullName evidence="3">SH3 domain-containing protein</fullName>
    </submittedName>
</protein>
<dbReference type="EMBL" id="CP048630">
    <property type="protein sequence ID" value="QIB35513.1"/>
    <property type="molecule type" value="Genomic_DNA"/>
</dbReference>
<gene>
    <name evidence="3" type="ORF">G3A50_18710</name>
</gene>
<dbReference type="RefSeq" id="WP_163076653.1">
    <property type="nucleotide sequence ID" value="NZ_CP048630.1"/>
</dbReference>
<dbReference type="SMART" id="SM00287">
    <property type="entry name" value="SH3b"/>
    <property type="match status" value="6"/>
</dbReference>
<accession>A0A6P1YTW5</accession>
<dbReference type="Proteomes" id="UP000464751">
    <property type="component" value="Chromosome"/>
</dbReference>
<feature type="domain" description="SH3b" evidence="2">
    <location>
        <begin position="463"/>
        <end position="528"/>
    </location>
</feature>